<sequence length="350" mass="39099">MNNRIKNALYSLVLIVAVGAVWLYRNNSSDKAQEESIPYTFITGKAQGTSYNITYQDEEKRNFKKEVDSLLLAFDKSLSTYREYSEISYFNKDEIDSLNFKTHYFYPVLEASQKVYEASKGAFDPTIYPLIKAWGFGKDESNFPDTATVQNIKAHVGFDKIAFNEQAVWKKTDDIGLNFNAIAQGYAIDVLFDYITGGGVENVMIELGGEVRAAGVNDRNEAWSIGIDNPQAGKGGSDRAAIVKLKNQAVSTSGNYRNFFVKDGVTYGHTIDPRTGFPVQRDIISATVLAPDCMQADAWSTAFMVLGLQESKVILKEQPQLKAYFIYIDENGTTQNFVSEDLKDKIILGE</sequence>
<evidence type="ECO:0000256" key="3">
    <source>
        <dbReference type="ARBA" id="ARBA00022630"/>
    </source>
</evidence>
<dbReference type="PIRSF" id="PIRSF006268">
    <property type="entry name" value="ApbE"/>
    <property type="match status" value="1"/>
</dbReference>
<dbReference type="InterPro" id="IPR024932">
    <property type="entry name" value="ApbE"/>
</dbReference>
<keyword evidence="12" id="KW-0812">Transmembrane</keyword>
<evidence type="ECO:0000256" key="5">
    <source>
        <dbReference type="ARBA" id="ARBA00022723"/>
    </source>
</evidence>
<evidence type="ECO:0000256" key="8">
    <source>
        <dbReference type="ARBA" id="ARBA00031306"/>
    </source>
</evidence>
<keyword evidence="3 10" id="KW-0285">Flavoprotein</keyword>
<evidence type="ECO:0000313" key="14">
    <source>
        <dbReference type="Proteomes" id="UP000642920"/>
    </source>
</evidence>
<evidence type="ECO:0000256" key="7">
    <source>
        <dbReference type="ARBA" id="ARBA00022842"/>
    </source>
</evidence>
<feature type="binding site" evidence="11">
    <location>
        <position position="297"/>
    </location>
    <ligand>
        <name>Mg(2+)</name>
        <dbReference type="ChEBI" id="CHEBI:18420"/>
    </ligand>
</feature>
<dbReference type="AlphaFoldDB" id="A0A937AJC7"/>
<evidence type="ECO:0000256" key="4">
    <source>
        <dbReference type="ARBA" id="ARBA00022679"/>
    </source>
</evidence>
<evidence type="ECO:0000256" key="1">
    <source>
        <dbReference type="ARBA" id="ARBA00011955"/>
    </source>
</evidence>
<dbReference type="SUPFAM" id="SSF143631">
    <property type="entry name" value="ApbE-like"/>
    <property type="match status" value="1"/>
</dbReference>
<comment type="caution">
    <text evidence="13">The sequence shown here is derived from an EMBL/GenBank/DDBJ whole genome shotgun (WGS) entry which is preliminary data.</text>
</comment>
<organism evidence="13 14">
    <name type="scientific">Marivirga atlantica</name>
    <dbReference type="NCBI Taxonomy" id="1548457"/>
    <lineage>
        <taxon>Bacteria</taxon>
        <taxon>Pseudomonadati</taxon>
        <taxon>Bacteroidota</taxon>
        <taxon>Cytophagia</taxon>
        <taxon>Cytophagales</taxon>
        <taxon>Marivirgaceae</taxon>
        <taxon>Marivirga</taxon>
    </lineage>
</organism>
<evidence type="ECO:0000256" key="9">
    <source>
        <dbReference type="ARBA" id="ARBA00048540"/>
    </source>
</evidence>
<evidence type="ECO:0000256" key="10">
    <source>
        <dbReference type="PIRNR" id="PIRNR006268"/>
    </source>
</evidence>
<keyword evidence="14" id="KW-1185">Reference proteome</keyword>
<evidence type="ECO:0000256" key="12">
    <source>
        <dbReference type="SAM" id="Phobius"/>
    </source>
</evidence>
<name>A0A937AJC7_9BACT</name>
<evidence type="ECO:0000256" key="6">
    <source>
        <dbReference type="ARBA" id="ARBA00022827"/>
    </source>
</evidence>
<dbReference type="RefSeq" id="WP_201918423.1">
    <property type="nucleotide sequence ID" value="NZ_JAERQG010000001.1"/>
</dbReference>
<keyword evidence="6 10" id="KW-0274">FAD</keyword>
<feature type="binding site" evidence="11">
    <location>
        <position position="301"/>
    </location>
    <ligand>
        <name>Mg(2+)</name>
        <dbReference type="ChEBI" id="CHEBI:18420"/>
    </ligand>
</feature>
<dbReference type="Gene3D" id="3.10.520.10">
    <property type="entry name" value="ApbE-like domains"/>
    <property type="match status" value="1"/>
</dbReference>
<dbReference type="GO" id="GO:0016740">
    <property type="term" value="F:transferase activity"/>
    <property type="evidence" value="ECO:0007669"/>
    <property type="project" value="UniProtKB-UniRule"/>
</dbReference>
<dbReference type="EMBL" id="JAERQG010000001">
    <property type="protein sequence ID" value="MBL0764653.1"/>
    <property type="molecule type" value="Genomic_DNA"/>
</dbReference>
<accession>A0A937AJC7</accession>
<protein>
    <recommendedName>
        <fullName evidence="2 10">FAD:protein FMN transferase</fullName>
        <ecNumber evidence="1 10">2.7.1.180</ecNumber>
    </recommendedName>
    <alternativeName>
        <fullName evidence="8 10">Flavin transferase</fullName>
    </alternativeName>
</protein>
<evidence type="ECO:0000256" key="11">
    <source>
        <dbReference type="PIRSR" id="PIRSR006268-2"/>
    </source>
</evidence>
<keyword evidence="4 10" id="KW-0808">Transferase</keyword>
<keyword evidence="7 10" id="KW-0460">Magnesium</keyword>
<keyword evidence="5 10" id="KW-0479">Metal-binding</keyword>
<comment type="cofactor">
    <cofactor evidence="11">
        <name>Mg(2+)</name>
        <dbReference type="ChEBI" id="CHEBI:18420"/>
    </cofactor>
    <cofactor evidence="11">
        <name>Mn(2+)</name>
        <dbReference type="ChEBI" id="CHEBI:29035"/>
    </cofactor>
    <text evidence="11">Magnesium. Can also use manganese.</text>
</comment>
<keyword evidence="12" id="KW-1133">Transmembrane helix</keyword>
<dbReference type="Pfam" id="PF02424">
    <property type="entry name" value="ApbE"/>
    <property type="match status" value="1"/>
</dbReference>
<feature type="transmembrane region" description="Helical" evidence="12">
    <location>
        <begin position="7"/>
        <end position="24"/>
    </location>
</feature>
<keyword evidence="12" id="KW-0472">Membrane</keyword>
<gene>
    <name evidence="13" type="ORF">JKP34_05280</name>
</gene>
<dbReference type="Proteomes" id="UP000642920">
    <property type="component" value="Unassembled WGS sequence"/>
</dbReference>
<evidence type="ECO:0000256" key="2">
    <source>
        <dbReference type="ARBA" id="ARBA00016337"/>
    </source>
</evidence>
<reference evidence="13" key="1">
    <citation type="submission" date="2021-01" db="EMBL/GenBank/DDBJ databases">
        <title>Marivirga sp. nov., isolated from intertidal surface sediments.</title>
        <authorList>
            <person name="Zhang M."/>
        </authorList>
    </citation>
    <scope>NUCLEOTIDE SEQUENCE</scope>
    <source>
        <strain evidence="13">SM1354</strain>
    </source>
</reference>
<dbReference type="InterPro" id="IPR003374">
    <property type="entry name" value="ApbE-like_sf"/>
</dbReference>
<dbReference type="PANTHER" id="PTHR30040">
    <property type="entry name" value="THIAMINE BIOSYNTHESIS LIPOPROTEIN APBE"/>
    <property type="match status" value="1"/>
</dbReference>
<dbReference type="GO" id="GO:0046872">
    <property type="term" value="F:metal ion binding"/>
    <property type="evidence" value="ECO:0007669"/>
    <property type="project" value="UniProtKB-UniRule"/>
</dbReference>
<feature type="binding site" evidence="11">
    <location>
        <position position="181"/>
    </location>
    <ligand>
        <name>Mg(2+)</name>
        <dbReference type="ChEBI" id="CHEBI:18420"/>
    </ligand>
</feature>
<dbReference type="PANTHER" id="PTHR30040:SF2">
    <property type="entry name" value="FAD:PROTEIN FMN TRANSFERASE"/>
    <property type="match status" value="1"/>
</dbReference>
<dbReference type="EC" id="2.7.1.180" evidence="1 10"/>
<evidence type="ECO:0000313" key="13">
    <source>
        <dbReference type="EMBL" id="MBL0764653.1"/>
    </source>
</evidence>
<comment type="catalytic activity">
    <reaction evidence="9 10">
        <text>L-threonyl-[protein] + FAD = FMN-L-threonyl-[protein] + AMP + H(+)</text>
        <dbReference type="Rhea" id="RHEA:36847"/>
        <dbReference type="Rhea" id="RHEA-COMP:11060"/>
        <dbReference type="Rhea" id="RHEA-COMP:11061"/>
        <dbReference type="ChEBI" id="CHEBI:15378"/>
        <dbReference type="ChEBI" id="CHEBI:30013"/>
        <dbReference type="ChEBI" id="CHEBI:57692"/>
        <dbReference type="ChEBI" id="CHEBI:74257"/>
        <dbReference type="ChEBI" id="CHEBI:456215"/>
        <dbReference type="EC" id="2.7.1.180"/>
    </reaction>
</comment>
<comment type="similarity">
    <text evidence="10">Belongs to the ApbE family.</text>
</comment>
<proteinExistence type="inferred from homology"/>